<name>A0A914L399_MELIC</name>
<dbReference type="Proteomes" id="UP000887563">
    <property type="component" value="Unplaced"/>
</dbReference>
<evidence type="ECO:0000313" key="1">
    <source>
        <dbReference type="Proteomes" id="UP000887563"/>
    </source>
</evidence>
<accession>A0A914L399</accession>
<evidence type="ECO:0000313" key="2">
    <source>
        <dbReference type="WBParaSite" id="Minc3s00237g08288"/>
    </source>
</evidence>
<dbReference type="AlphaFoldDB" id="A0A914L399"/>
<dbReference type="Gene3D" id="3.90.1720.10">
    <property type="entry name" value="endopeptidase domain like (from Nostoc punctiforme)"/>
    <property type="match status" value="1"/>
</dbReference>
<dbReference type="Pfam" id="PF05708">
    <property type="entry name" value="Peptidase_C92"/>
    <property type="match status" value="1"/>
</dbReference>
<sequence length="235" mass="26710">MFIFPLPNISIGDLLFFYKAKTTQQKNKDDDNQMREAISAVSFDYGNAFHVGIIVDEQKGRVIHAAKDGVVVQNIEDALKDLSPEYAELCHVELKSEWKRAAVSWALKQLGSGYNDLFSPDCINSEGKRAFYCCQLAVKSYAETNDQNKGLSPFPKHELNFLDSKGELLQFWLDYYRKLSPQNPHPPQGQPGSHPSTNTIAVEYQIRDLSSDMRIIRTGRKSRKLWPYTESADTV</sequence>
<keyword evidence="1" id="KW-1185">Reference proteome</keyword>
<proteinExistence type="predicted"/>
<dbReference type="WBParaSite" id="Minc3s00237g08288">
    <property type="protein sequence ID" value="Minc3s00237g08288"/>
    <property type="gene ID" value="Minc3s00237g08288"/>
</dbReference>
<dbReference type="InterPro" id="IPR024453">
    <property type="entry name" value="Peptidase_C92"/>
</dbReference>
<reference evidence="2" key="1">
    <citation type="submission" date="2022-11" db="UniProtKB">
        <authorList>
            <consortium name="WormBaseParasite"/>
        </authorList>
    </citation>
    <scope>IDENTIFICATION</scope>
</reference>
<organism evidence="1 2">
    <name type="scientific">Meloidogyne incognita</name>
    <name type="common">Southern root-knot nematode worm</name>
    <name type="synonym">Oxyuris incognita</name>
    <dbReference type="NCBI Taxonomy" id="6306"/>
    <lineage>
        <taxon>Eukaryota</taxon>
        <taxon>Metazoa</taxon>
        <taxon>Ecdysozoa</taxon>
        <taxon>Nematoda</taxon>
        <taxon>Chromadorea</taxon>
        <taxon>Rhabditida</taxon>
        <taxon>Tylenchina</taxon>
        <taxon>Tylenchomorpha</taxon>
        <taxon>Tylenchoidea</taxon>
        <taxon>Meloidogynidae</taxon>
        <taxon>Meloidogyninae</taxon>
        <taxon>Meloidogyne</taxon>
        <taxon>Meloidogyne incognita group</taxon>
    </lineage>
</organism>
<dbReference type="InterPro" id="IPR038765">
    <property type="entry name" value="Papain-like_cys_pep_sf"/>
</dbReference>
<protein>
    <submittedName>
        <fullName evidence="2">Uncharacterized protein</fullName>
    </submittedName>
</protein>
<dbReference type="SUPFAM" id="SSF54001">
    <property type="entry name" value="Cysteine proteinases"/>
    <property type="match status" value="1"/>
</dbReference>